<dbReference type="GO" id="GO:0012505">
    <property type="term" value="C:endomembrane system"/>
    <property type="evidence" value="ECO:0007669"/>
    <property type="project" value="UniProtKB-SubCell"/>
</dbReference>
<dbReference type="InterPro" id="IPR036771">
    <property type="entry name" value="ATPsynth_dsu/esu_N"/>
</dbReference>
<evidence type="ECO:0000256" key="1">
    <source>
        <dbReference type="ARBA" id="ARBA00003543"/>
    </source>
</evidence>
<evidence type="ECO:0000256" key="7">
    <source>
        <dbReference type="ARBA" id="ARBA00023196"/>
    </source>
</evidence>
<comment type="caution">
    <text evidence="9">The sequence shown here is derived from an EMBL/GenBank/DDBJ whole genome shotgun (WGS) entry which is preliminary data.</text>
</comment>
<dbReference type="STRING" id="1300341.I595_1332"/>
<dbReference type="EMBL" id="LDJX01000002">
    <property type="protein sequence ID" value="KPM32905.1"/>
    <property type="molecule type" value="Genomic_DNA"/>
</dbReference>
<dbReference type="InterPro" id="IPR001469">
    <property type="entry name" value="ATP_synth_F1_dsu/esu"/>
</dbReference>
<evidence type="ECO:0000313" key="10">
    <source>
        <dbReference type="Proteomes" id="UP000050280"/>
    </source>
</evidence>
<name>A0A0P7A7U3_9FLAO</name>
<accession>A0A0P7A7U3</accession>
<comment type="function">
    <text evidence="1">Produces ATP from ADP in the presence of a proton gradient across the membrane.</text>
</comment>
<comment type="similarity">
    <text evidence="3">Belongs to the ATPase epsilon chain family.</text>
</comment>
<dbReference type="InterPro" id="IPR020546">
    <property type="entry name" value="ATP_synth_F1_dsu/esu_N"/>
</dbReference>
<evidence type="ECO:0000259" key="8">
    <source>
        <dbReference type="Pfam" id="PF02823"/>
    </source>
</evidence>
<dbReference type="SUPFAM" id="SSF51344">
    <property type="entry name" value="Epsilon subunit of F1F0-ATP synthase N-terminal domain"/>
    <property type="match status" value="1"/>
</dbReference>
<evidence type="ECO:0000256" key="6">
    <source>
        <dbReference type="ARBA" id="ARBA00023136"/>
    </source>
</evidence>
<dbReference type="Pfam" id="PF02823">
    <property type="entry name" value="ATP-synt_DE_N"/>
    <property type="match status" value="1"/>
</dbReference>
<keyword evidence="4" id="KW-0813">Transport</keyword>
<dbReference type="PATRIC" id="fig|1300341.3.peg.1528"/>
<evidence type="ECO:0000256" key="4">
    <source>
        <dbReference type="ARBA" id="ARBA00022448"/>
    </source>
</evidence>
<evidence type="ECO:0000256" key="5">
    <source>
        <dbReference type="ARBA" id="ARBA00023065"/>
    </source>
</evidence>
<dbReference type="AlphaFoldDB" id="A0A0P7A7U3"/>
<dbReference type="GO" id="GO:0046933">
    <property type="term" value="F:proton-transporting ATP synthase activity, rotational mechanism"/>
    <property type="evidence" value="ECO:0007669"/>
    <property type="project" value="InterPro"/>
</dbReference>
<keyword evidence="7" id="KW-0139">CF(1)</keyword>
<sequence>MIKNMYLEIVSPEATLFSGEVSSVTVPGVNGEFQMLQNHAPVLSLLQAGDVKIQGDLKIDEDFQHKFTIGNNGETILAISSGTIEMKANKIIVLAD</sequence>
<comment type="subcellular location">
    <subcellularLocation>
        <location evidence="2">Endomembrane system</location>
        <topology evidence="2">Peripheral membrane protein</topology>
    </subcellularLocation>
</comment>
<evidence type="ECO:0000256" key="3">
    <source>
        <dbReference type="ARBA" id="ARBA00005712"/>
    </source>
</evidence>
<keyword evidence="10" id="KW-1185">Reference proteome</keyword>
<keyword evidence="5" id="KW-0406">Ion transport</keyword>
<dbReference type="GO" id="GO:0045259">
    <property type="term" value="C:proton-transporting ATP synthase complex"/>
    <property type="evidence" value="ECO:0007669"/>
    <property type="project" value="UniProtKB-KW"/>
</dbReference>
<dbReference type="Proteomes" id="UP000050280">
    <property type="component" value="Unassembled WGS sequence"/>
</dbReference>
<protein>
    <submittedName>
        <fullName evidence="9">ATPase, F1 complex, delta/epsilon subunit</fullName>
    </submittedName>
</protein>
<evidence type="ECO:0000313" key="9">
    <source>
        <dbReference type="EMBL" id="KPM32905.1"/>
    </source>
</evidence>
<organism evidence="9 10">
    <name type="scientific">Croceitalea dokdonensis DOKDO 023</name>
    <dbReference type="NCBI Taxonomy" id="1300341"/>
    <lineage>
        <taxon>Bacteria</taxon>
        <taxon>Pseudomonadati</taxon>
        <taxon>Bacteroidota</taxon>
        <taxon>Flavobacteriia</taxon>
        <taxon>Flavobacteriales</taxon>
        <taxon>Flavobacteriaceae</taxon>
        <taxon>Croceitalea</taxon>
    </lineage>
</organism>
<dbReference type="Gene3D" id="2.60.15.10">
    <property type="entry name" value="F0F1 ATP synthase delta/epsilon subunit, N-terminal"/>
    <property type="match status" value="1"/>
</dbReference>
<evidence type="ECO:0000256" key="2">
    <source>
        <dbReference type="ARBA" id="ARBA00004184"/>
    </source>
</evidence>
<gene>
    <name evidence="9" type="ORF">I595_1332</name>
</gene>
<feature type="domain" description="ATP synthase F1 complex delta/epsilon subunit N-terminal" evidence="8">
    <location>
        <begin position="5"/>
        <end position="96"/>
    </location>
</feature>
<keyword evidence="7" id="KW-0066">ATP synthesis</keyword>
<keyword evidence="6" id="KW-0472">Membrane</keyword>
<reference evidence="9 10" key="1">
    <citation type="submission" date="2015-09" db="EMBL/GenBank/DDBJ databases">
        <title>Genome sequence of the marine flavobacterium Croceitalea dokdonensis DOKDO 023 that contains proton- and sodium-pumping rhodopsins.</title>
        <authorList>
            <person name="Kwon S.-K."/>
            <person name="Lee H.K."/>
            <person name="Kwak M.-J."/>
            <person name="Kim J.F."/>
        </authorList>
    </citation>
    <scope>NUCLEOTIDE SEQUENCE [LARGE SCALE GENOMIC DNA]</scope>
    <source>
        <strain evidence="9 10">DOKDO 023</strain>
    </source>
</reference>
<dbReference type="CDD" id="cd12152">
    <property type="entry name" value="F1-ATPase_delta"/>
    <property type="match status" value="1"/>
</dbReference>
<proteinExistence type="inferred from homology"/>